<evidence type="ECO:0000256" key="13">
    <source>
        <dbReference type="ARBA" id="ARBA00023065"/>
    </source>
</evidence>
<feature type="transmembrane region" description="Helical" evidence="15">
    <location>
        <begin position="43"/>
        <end position="62"/>
    </location>
</feature>
<dbReference type="NCBIfam" id="TIGR01517">
    <property type="entry name" value="ATPase-IIB_Ca"/>
    <property type="match status" value="1"/>
</dbReference>
<feature type="transmembrane region" description="Helical" evidence="15">
    <location>
        <begin position="819"/>
        <end position="838"/>
    </location>
</feature>
<comment type="subcellular location">
    <subcellularLocation>
        <location evidence="1">Membrane</location>
        <topology evidence="1">Multi-pass membrane protein</topology>
    </subcellularLocation>
</comment>
<evidence type="ECO:0000256" key="15">
    <source>
        <dbReference type="SAM" id="Phobius"/>
    </source>
</evidence>
<dbReference type="SUPFAM" id="SSF81653">
    <property type="entry name" value="Calcium ATPase, transduction domain A"/>
    <property type="match status" value="1"/>
</dbReference>
<dbReference type="InterPro" id="IPR004014">
    <property type="entry name" value="ATPase_P-typ_cation-transptr_N"/>
</dbReference>
<evidence type="ECO:0000256" key="7">
    <source>
        <dbReference type="ARBA" id="ARBA00022741"/>
    </source>
</evidence>
<keyword evidence="7" id="KW-0547">Nucleotide-binding</keyword>
<feature type="transmembrane region" description="Helical" evidence="15">
    <location>
        <begin position="738"/>
        <end position="762"/>
    </location>
</feature>
<dbReference type="GO" id="GO:0046872">
    <property type="term" value="F:metal ion binding"/>
    <property type="evidence" value="ECO:0007669"/>
    <property type="project" value="UniProtKB-KW"/>
</dbReference>
<dbReference type="InterPro" id="IPR001757">
    <property type="entry name" value="P_typ_ATPase"/>
</dbReference>
<feature type="transmembrane region" description="Helical" evidence="15">
    <location>
        <begin position="275"/>
        <end position="300"/>
    </location>
</feature>
<dbReference type="GO" id="GO:0005886">
    <property type="term" value="C:plasma membrane"/>
    <property type="evidence" value="ECO:0007669"/>
    <property type="project" value="TreeGrafter"/>
</dbReference>
<dbReference type="Pfam" id="PF00689">
    <property type="entry name" value="Cation_ATPase_C"/>
    <property type="match status" value="1"/>
</dbReference>
<feature type="transmembrane region" description="Helical" evidence="15">
    <location>
        <begin position="236"/>
        <end position="263"/>
    </location>
</feature>
<dbReference type="PRINTS" id="PR00119">
    <property type="entry name" value="CATATPASE"/>
</dbReference>
<dbReference type="Pfam" id="PF00690">
    <property type="entry name" value="Cation_ATPase_N"/>
    <property type="match status" value="1"/>
</dbReference>
<evidence type="ECO:0000256" key="6">
    <source>
        <dbReference type="ARBA" id="ARBA00022723"/>
    </source>
</evidence>
<name>A0A1G6IR21_9FIRM</name>
<dbReference type="InterPro" id="IPR006068">
    <property type="entry name" value="ATPase_P-typ_cation-transptr_C"/>
</dbReference>
<feature type="transmembrane region" description="Helical" evidence="15">
    <location>
        <begin position="850"/>
        <end position="868"/>
    </location>
</feature>
<keyword evidence="9" id="KW-0067">ATP-binding</keyword>
<evidence type="ECO:0000256" key="14">
    <source>
        <dbReference type="ARBA" id="ARBA00023136"/>
    </source>
</evidence>
<sequence length="874" mass="96193">MTKIGLTSEEAAQSLKKYGNNALSKPPQQTFIDKLLDNFGDPIIRILIVALLVNVVFVYMGYADWIETAGIFVAIILATFVSTLSEYSNENAFQKLQEEASRITCKVWRDGKPVELRIDDIVVGDAVQLESGDKVPVDGLLLEGSLKLDQAALNGESEEAKKKPASPDFSWGTETDFLNPYCLYRGSVVVEGQGLMRAEKVGDASVYGQLVQELKEVERDSPLKLKLKYLADKISYFGYAGGLLIFIAVLLHKMFLAGGWALYVANTAQVLSDVVQALILAVIIIVMAVPEGLPLMIAIVSSLNMRKMLNDHVLVRKLNGIETAGSLNLLFTDKTGTITKGQLEVVDFITGDLKEYLSFDQLPVPIREMTYENVVLNTSAAVAGDAIVGGNITERALTRYIGDYRKLQMPLRNTFVPFNSATKYSFAGVQGASEYTLAKGAPEKLLQYCDYYWDEKGHCLPFTEAMKQALDEKMVELAGRAIRMLALCTFPKSVYGPELPQKGLALTGILAIRDEVRPEAVEAIQKVHEAGVQIVMITGDRKETAVAIARDAGLLRRPQDQVWTSQELAAMSDEEVKLNLPDLRVVSRALPLDKLRLVSIAQEMNLVTGMTGDGVNDSPALKRADVGFAMGSGTEVAKEAGDIVILDDNFLSIKQAILYGRTIYNSICKFITFQLSINFSAVLINFIAPFIGVEKPLTIIQILWINLVMDTLAALAFGGEPALEKYMQERPKERGGPIVSKGMMSTIVLGGLWMTLVAVAFYKSAWVDSLFRDAPDHIYTYTGFFCAYIFMAVANGFNVRVEGLDLFDHILDNKGFIQVMGGIVLIQYILTLFGGSVLRTAPLNGQEWSAVIICALSIIIVDLLRKVFRQHLLK</sequence>
<dbReference type="RefSeq" id="WP_093729350.1">
    <property type="nucleotide sequence ID" value="NZ_FMYW01000002.1"/>
</dbReference>
<dbReference type="NCBIfam" id="TIGR01494">
    <property type="entry name" value="ATPase_P-type"/>
    <property type="match status" value="1"/>
</dbReference>
<proteinExistence type="predicted"/>
<dbReference type="PROSITE" id="PS00154">
    <property type="entry name" value="ATPASE_E1_E2"/>
    <property type="match status" value="1"/>
</dbReference>
<accession>A0A1G6IR21</accession>
<dbReference type="Gene3D" id="1.20.1110.10">
    <property type="entry name" value="Calcium-transporting ATPase, transmembrane domain"/>
    <property type="match status" value="2"/>
</dbReference>
<keyword evidence="14 15" id="KW-0472">Membrane</keyword>
<keyword evidence="8" id="KW-0106">Calcium</keyword>
<evidence type="ECO:0000256" key="2">
    <source>
        <dbReference type="ARBA" id="ARBA00012790"/>
    </source>
</evidence>
<dbReference type="Pfam" id="PF00122">
    <property type="entry name" value="E1-E2_ATPase"/>
    <property type="match status" value="1"/>
</dbReference>
<dbReference type="InterPro" id="IPR018303">
    <property type="entry name" value="ATPase_P-typ_P_site"/>
</dbReference>
<evidence type="ECO:0000256" key="4">
    <source>
        <dbReference type="ARBA" id="ARBA00022568"/>
    </source>
</evidence>
<dbReference type="InterPro" id="IPR023214">
    <property type="entry name" value="HAD_sf"/>
</dbReference>
<dbReference type="SMART" id="SM00831">
    <property type="entry name" value="Cation_ATPase_N"/>
    <property type="match status" value="1"/>
</dbReference>
<dbReference type="Gene3D" id="2.70.150.10">
    <property type="entry name" value="Calcium-transporting ATPase, cytoplasmic transduction domain A"/>
    <property type="match status" value="1"/>
</dbReference>
<dbReference type="InterPro" id="IPR023299">
    <property type="entry name" value="ATPase_P-typ_cyto_dom_N"/>
</dbReference>
<dbReference type="InterPro" id="IPR008250">
    <property type="entry name" value="ATPase_P-typ_transduc_dom_A_sf"/>
</dbReference>
<keyword evidence="3" id="KW-0813">Transport</keyword>
<evidence type="ECO:0000313" key="17">
    <source>
        <dbReference type="EMBL" id="SDC08475.1"/>
    </source>
</evidence>
<dbReference type="SUPFAM" id="SSF81665">
    <property type="entry name" value="Calcium ATPase, transmembrane domain M"/>
    <property type="match status" value="1"/>
</dbReference>
<dbReference type="PANTHER" id="PTHR24093:SF477">
    <property type="entry name" value="CALCIUM-TRANSPORTING ATPASE"/>
    <property type="match status" value="1"/>
</dbReference>
<dbReference type="EMBL" id="FMYW01000002">
    <property type="protein sequence ID" value="SDC08475.1"/>
    <property type="molecule type" value="Genomic_DNA"/>
</dbReference>
<dbReference type="PRINTS" id="PR00120">
    <property type="entry name" value="HATPASE"/>
</dbReference>
<dbReference type="GO" id="GO:0016887">
    <property type="term" value="F:ATP hydrolysis activity"/>
    <property type="evidence" value="ECO:0007669"/>
    <property type="project" value="InterPro"/>
</dbReference>
<dbReference type="AlphaFoldDB" id="A0A1G6IR21"/>
<dbReference type="SFLD" id="SFLDS00003">
    <property type="entry name" value="Haloacid_Dehalogenase"/>
    <property type="match status" value="1"/>
</dbReference>
<dbReference type="SUPFAM" id="SSF81660">
    <property type="entry name" value="Metal cation-transporting ATPase, ATP-binding domain N"/>
    <property type="match status" value="1"/>
</dbReference>
<dbReference type="Gene3D" id="3.40.50.1000">
    <property type="entry name" value="HAD superfamily/HAD-like"/>
    <property type="match status" value="2"/>
</dbReference>
<keyword evidence="12 15" id="KW-1133">Transmembrane helix</keyword>
<evidence type="ECO:0000256" key="8">
    <source>
        <dbReference type="ARBA" id="ARBA00022837"/>
    </source>
</evidence>
<evidence type="ECO:0000256" key="5">
    <source>
        <dbReference type="ARBA" id="ARBA00022692"/>
    </source>
</evidence>
<feature type="transmembrane region" description="Helical" evidence="15">
    <location>
        <begin position="697"/>
        <end position="717"/>
    </location>
</feature>
<keyword evidence="10" id="KW-0460">Magnesium</keyword>
<dbReference type="InterPro" id="IPR036412">
    <property type="entry name" value="HAD-like_sf"/>
</dbReference>
<dbReference type="GO" id="GO:0005388">
    <property type="term" value="F:P-type calcium transporter activity"/>
    <property type="evidence" value="ECO:0007669"/>
    <property type="project" value="UniProtKB-EC"/>
</dbReference>
<dbReference type="EC" id="7.2.2.10" evidence="2"/>
<dbReference type="InterPro" id="IPR059000">
    <property type="entry name" value="ATPase_P-type_domA"/>
</dbReference>
<dbReference type="OrthoDB" id="9760364at2"/>
<evidence type="ECO:0000256" key="3">
    <source>
        <dbReference type="ARBA" id="ARBA00022448"/>
    </source>
</evidence>
<evidence type="ECO:0000256" key="1">
    <source>
        <dbReference type="ARBA" id="ARBA00004141"/>
    </source>
</evidence>
<dbReference type="PANTHER" id="PTHR24093">
    <property type="entry name" value="CATION TRANSPORTING ATPASE"/>
    <property type="match status" value="1"/>
</dbReference>
<evidence type="ECO:0000313" key="18">
    <source>
        <dbReference type="Proteomes" id="UP000198943"/>
    </source>
</evidence>
<dbReference type="InterPro" id="IPR006408">
    <property type="entry name" value="P-type_ATPase_IIB"/>
</dbReference>
<keyword evidence="18" id="KW-1185">Reference proteome</keyword>
<evidence type="ECO:0000256" key="10">
    <source>
        <dbReference type="ARBA" id="ARBA00022842"/>
    </source>
</evidence>
<dbReference type="SFLD" id="SFLDG00002">
    <property type="entry name" value="C1.7:_P-type_atpase_like"/>
    <property type="match status" value="1"/>
</dbReference>
<dbReference type="SUPFAM" id="SSF56784">
    <property type="entry name" value="HAD-like"/>
    <property type="match status" value="1"/>
</dbReference>
<feature type="domain" description="Cation-transporting P-type ATPase N-terminal" evidence="16">
    <location>
        <begin position="1"/>
        <end position="59"/>
    </location>
</feature>
<reference evidence="18" key="1">
    <citation type="submission" date="2016-10" db="EMBL/GenBank/DDBJ databases">
        <authorList>
            <person name="Varghese N."/>
            <person name="Submissions S."/>
        </authorList>
    </citation>
    <scope>NUCLEOTIDE SEQUENCE [LARGE SCALE GENOMIC DNA]</scope>
    <source>
        <strain evidence="18">DSM 11005</strain>
    </source>
</reference>
<keyword evidence="5 15" id="KW-0812">Transmembrane</keyword>
<dbReference type="InterPro" id="IPR023298">
    <property type="entry name" value="ATPase_P-typ_TM_dom_sf"/>
</dbReference>
<evidence type="ECO:0000256" key="12">
    <source>
        <dbReference type="ARBA" id="ARBA00022989"/>
    </source>
</evidence>
<feature type="transmembrane region" description="Helical" evidence="15">
    <location>
        <begin position="68"/>
        <end position="87"/>
    </location>
</feature>
<feature type="transmembrane region" description="Helical" evidence="15">
    <location>
        <begin position="670"/>
        <end position="691"/>
    </location>
</feature>
<dbReference type="Gene3D" id="3.40.1110.10">
    <property type="entry name" value="Calcium-transporting ATPase, cytoplasmic domain N"/>
    <property type="match status" value="2"/>
</dbReference>
<protein>
    <recommendedName>
        <fullName evidence="2">P-type Ca(2+) transporter</fullName>
        <ecNumber evidence="2">7.2.2.10</ecNumber>
    </recommendedName>
</protein>
<gene>
    <name evidence="17" type="ORF">SAMN04487864_102179</name>
</gene>
<evidence type="ECO:0000256" key="11">
    <source>
        <dbReference type="ARBA" id="ARBA00022967"/>
    </source>
</evidence>
<keyword evidence="13" id="KW-0406">Ion transport</keyword>
<keyword evidence="4" id="KW-0109">Calcium transport</keyword>
<dbReference type="SFLD" id="SFLDF00027">
    <property type="entry name" value="p-type_atpase"/>
    <property type="match status" value="1"/>
</dbReference>
<evidence type="ECO:0000256" key="9">
    <source>
        <dbReference type="ARBA" id="ARBA00022840"/>
    </source>
</evidence>
<dbReference type="GO" id="GO:0005524">
    <property type="term" value="F:ATP binding"/>
    <property type="evidence" value="ECO:0007669"/>
    <property type="project" value="UniProtKB-KW"/>
</dbReference>
<organism evidence="17 18">
    <name type="scientific">Succiniclasticum ruminis</name>
    <dbReference type="NCBI Taxonomy" id="40841"/>
    <lineage>
        <taxon>Bacteria</taxon>
        <taxon>Bacillati</taxon>
        <taxon>Bacillota</taxon>
        <taxon>Negativicutes</taxon>
        <taxon>Acidaminococcales</taxon>
        <taxon>Acidaminococcaceae</taxon>
        <taxon>Succiniclasticum</taxon>
    </lineage>
</organism>
<dbReference type="Pfam" id="PF08282">
    <property type="entry name" value="Hydrolase_3"/>
    <property type="match status" value="1"/>
</dbReference>
<dbReference type="Pfam" id="PF13246">
    <property type="entry name" value="Cation_ATPase"/>
    <property type="match status" value="1"/>
</dbReference>
<keyword evidence="6" id="KW-0479">Metal-binding</keyword>
<feature type="transmembrane region" description="Helical" evidence="15">
    <location>
        <begin position="778"/>
        <end position="798"/>
    </location>
</feature>
<evidence type="ECO:0000259" key="16">
    <source>
        <dbReference type="SMART" id="SM00831"/>
    </source>
</evidence>
<dbReference type="Proteomes" id="UP000198943">
    <property type="component" value="Unassembled WGS sequence"/>
</dbReference>
<keyword evidence="11" id="KW-1278">Translocase</keyword>
<dbReference type="InterPro" id="IPR044492">
    <property type="entry name" value="P_typ_ATPase_HD_dom"/>
</dbReference>